<comment type="function">
    <text evidence="1">Is involved in generating a small heat-stable compound (Nod), an acylated oligomer of N-acetylglucosamine, that stimulates mitosis in various plant protoplasts.</text>
</comment>
<dbReference type="GO" id="GO:0005975">
    <property type="term" value="P:carbohydrate metabolic process"/>
    <property type="evidence" value="ECO:0007669"/>
    <property type="project" value="InterPro"/>
</dbReference>
<name>A0A9J9HD13_RHIWR</name>
<dbReference type="CDD" id="cd10938">
    <property type="entry name" value="CE4_HpPgdA_like"/>
    <property type="match status" value="1"/>
</dbReference>
<feature type="domain" description="NodB homology" evidence="5">
    <location>
        <begin position="4"/>
        <end position="261"/>
    </location>
</feature>
<evidence type="ECO:0000256" key="4">
    <source>
        <dbReference type="ARBA" id="ARBA00032976"/>
    </source>
</evidence>
<reference evidence="6 7" key="1">
    <citation type="journal article" date="2010" name="J. Bacteriol.">
        <title>Genome sequence of the dioxin-mineralizing bacterium Sphingomonas wittichii RW1.</title>
        <authorList>
            <person name="Miller T.R."/>
            <person name="Delcher A.L."/>
            <person name="Salzberg S.L."/>
            <person name="Saunders E."/>
            <person name="Detter J.C."/>
            <person name="Halden R.U."/>
        </authorList>
    </citation>
    <scope>NUCLEOTIDE SEQUENCE [LARGE SCALE GENOMIC DNA]</scope>
    <source>
        <strain evidence="7">DSM 6014 / CCUG 31198 / JCM 15750 / NBRC 105917 / EY 4224 / RW1</strain>
    </source>
</reference>
<evidence type="ECO:0000256" key="3">
    <source>
        <dbReference type="ARBA" id="ARBA00020071"/>
    </source>
</evidence>
<dbReference type="GO" id="GO:0016810">
    <property type="term" value="F:hydrolase activity, acting on carbon-nitrogen (but not peptide) bonds"/>
    <property type="evidence" value="ECO:0007669"/>
    <property type="project" value="InterPro"/>
</dbReference>
<dbReference type="PANTHER" id="PTHR47561:SF1">
    <property type="entry name" value="POLYSACCHARIDE DEACETYLASE FAMILY PROTEIN (AFU_ORTHOLOGUE AFUA_6G05030)"/>
    <property type="match status" value="1"/>
</dbReference>
<evidence type="ECO:0000259" key="5">
    <source>
        <dbReference type="PROSITE" id="PS51677"/>
    </source>
</evidence>
<proteinExistence type="inferred from homology"/>
<dbReference type="Proteomes" id="UP000001989">
    <property type="component" value="Chromosome"/>
</dbReference>
<dbReference type="InterPro" id="IPR002509">
    <property type="entry name" value="NODB_dom"/>
</dbReference>
<dbReference type="InterPro" id="IPR011330">
    <property type="entry name" value="Glyco_hydro/deAcase_b/a-brl"/>
</dbReference>
<dbReference type="EMBL" id="CP000699">
    <property type="protein sequence ID" value="ABQ69450.1"/>
    <property type="molecule type" value="Genomic_DNA"/>
</dbReference>
<accession>A0A9J9HD13</accession>
<dbReference type="InterPro" id="IPR037950">
    <property type="entry name" value="PgdA-like"/>
</dbReference>
<dbReference type="OrthoDB" id="9787041at2"/>
<organism evidence="6 7">
    <name type="scientific">Rhizorhabdus wittichii (strain DSM 6014 / CCUG 31198 / JCM 15750 / NBRC 105917 / EY 4224 / RW1)</name>
    <name type="common">Sphingomonas wittichii</name>
    <dbReference type="NCBI Taxonomy" id="392499"/>
    <lineage>
        <taxon>Bacteria</taxon>
        <taxon>Pseudomonadati</taxon>
        <taxon>Pseudomonadota</taxon>
        <taxon>Alphaproteobacteria</taxon>
        <taxon>Sphingomonadales</taxon>
        <taxon>Sphingomonadaceae</taxon>
        <taxon>Rhizorhabdus</taxon>
    </lineage>
</organism>
<dbReference type="AlphaFoldDB" id="A0A9J9HD13"/>
<dbReference type="PANTHER" id="PTHR47561">
    <property type="entry name" value="POLYSACCHARIDE DEACETYLASE FAMILY PROTEIN (AFU_ORTHOLOGUE AFUA_6G05030)"/>
    <property type="match status" value="1"/>
</dbReference>
<dbReference type="PROSITE" id="PS51677">
    <property type="entry name" value="NODB"/>
    <property type="match status" value="1"/>
</dbReference>
<keyword evidence="7" id="KW-1185">Reference proteome</keyword>
<sequence length="299" mass="33637">MSDLTVCLTFDVDGISSWIGTARSNNPSLLSRGEFTVVGTPRVLAFLERKDIRATFFVPGHTACAFPDLVKAIRDGGHEIGHHGWVHENPADFDLAGETDILEKGFEALDRAAGVRPIGYRSPAWDLSRDTLHLLKRFGFLYDSSCMAADFEPYYPRTGDSWGPDRPYRFGPLIDLVQMPVNWAMDDFIAFESVMGMIPGYVPPRQVEEMWRDDFDFAVDECPGGVFIPTMHPDCIGRASRLRMLDRLVDHMRDSGRVVFDTMGNHARRWKERNPIDDWAAANPMRTGVNAITDIGAPR</sequence>
<comment type="similarity">
    <text evidence="2">Belongs to the polysaccharide deacetylase family.</text>
</comment>
<dbReference type="KEGG" id="swi:Swit_3101"/>
<dbReference type="SUPFAM" id="SSF88713">
    <property type="entry name" value="Glycoside hydrolase/deacetylase"/>
    <property type="match status" value="1"/>
</dbReference>
<evidence type="ECO:0000256" key="2">
    <source>
        <dbReference type="ARBA" id="ARBA00010973"/>
    </source>
</evidence>
<gene>
    <name evidence="6" type="ordered locus">Swit_3101</name>
</gene>
<evidence type="ECO:0000256" key="1">
    <source>
        <dbReference type="ARBA" id="ARBA00003236"/>
    </source>
</evidence>
<evidence type="ECO:0000313" key="6">
    <source>
        <dbReference type="EMBL" id="ABQ69450.1"/>
    </source>
</evidence>
<dbReference type="Gene3D" id="3.20.20.370">
    <property type="entry name" value="Glycoside hydrolase/deacetylase"/>
    <property type="match status" value="1"/>
</dbReference>
<protein>
    <recommendedName>
        <fullName evidence="3">Chitooligosaccharide deacetylase</fullName>
    </recommendedName>
    <alternativeName>
        <fullName evidence="4">Nodulation protein B</fullName>
    </alternativeName>
</protein>
<dbReference type="Pfam" id="PF01522">
    <property type="entry name" value="Polysacc_deac_1"/>
    <property type="match status" value="1"/>
</dbReference>
<evidence type="ECO:0000313" key="7">
    <source>
        <dbReference type="Proteomes" id="UP000001989"/>
    </source>
</evidence>